<organism evidence="1 2">
    <name type="scientific">Gluconobacter cerinus</name>
    <dbReference type="NCBI Taxonomy" id="38307"/>
    <lineage>
        <taxon>Bacteria</taxon>
        <taxon>Pseudomonadati</taxon>
        <taxon>Pseudomonadota</taxon>
        <taxon>Alphaproteobacteria</taxon>
        <taxon>Acetobacterales</taxon>
        <taxon>Acetobacteraceae</taxon>
        <taxon>Gluconobacter</taxon>
    </lineage>
</organism>
<gene>
    <name evidence="1" type="ORF">GCM10007867_13040</name>
</gene>
<keyword evidence="2" id="KW-1185">Reference proteome</keyword>
<dbReference type="EMBL" id="BSNU01000002">
    <property type="protein sequence ID" value="GLQ62459.1"/>
    <property type="molecule type" value="Genomic_DNA"/>
</dbReference>
<sequence>MGIEDLRCRFGAVHFLKGNEICVQVGRVLMQPNEVAGFATMNIIRECWISRLAKGEPVQIPG</sequence>
<dbReference type="Proteomes" id="UP001156614">
    <property type="component" value="Unassembled WGS sequence"/>
</dbReference>
<accession>A0AAV5NDF8</accession>
<comment type="caution">
    <text evidence="1">The sequence shown here is derived from an EMBL/GenBank/DDBJ whole genome shotgun (WGS) entry which is preliminary data.</text>
</comment>
<name>A0AAV5NDF8_9PROT</name>
<evidence type="ECO:0000313" key="1">
    <source>
        <dbReference type="EMBL" id="GLQ62459.1"/>
    </source>
</evidence>
<dbReference type="AlphaFoldDB" id="A0AAV5NDF8"/>
<protein>
    <submittedName>
        <fullName evidence="1">Uncharacterized protein</fullName>
    </submittedName>
</protein>
<reference evidence="2" key="1">
    <citation type="journal article" date="2019" name="Int. J. Syst. Evol. Microbiol.">
        <title>The Global Catalogue of Microorganisms (GCM) 10K type strain sequencing project: providing services to taxonomists for standard genome sequencing and annotation.</title>
        <authorList>
            <consortium name="The Broad Institute Genomics Platform"/>
            <consortium name="The Broad Institute Genome Sequencing Center for Infectious Disease"/>
            <person name="Wu L."/>
            <person name="Ma J."/>
        </authorList>
    </citation>
    <scope>NUCLEOTIDE SEQUENCE [LARGE SCALE GENOMIC DNA]</scope>
    <source>
        <strain evidence="2">NBRC 3267</strain>
    </source>
</reference>
<proteinExistence type="predicted"/>
<evidence type="ECO:0000313" key="2">
    <source>
        <dbReference type="Proteomes" id="UP001156614"/>
    </source>
</evidence>